<feature type="region of interest" description="Disordered" evidence="5">
    <location>
        <begin position="537"/>
        <end position="572"/>
    </location>
</feature>
<dbReference type="Pfam" id="PF05843">
    <property type="entry name" value="Suf"/>
    <property type="match status" value="1"/>
</dbReference>
<dbReference type="GO" id="GO:0005634">
    <property type="term" value="C:nucleus"/>
    <property type="evidence" value="ECO:0007669"/>
    <property type="project" value="UniProtKB-SubCell"/>
</dbReference>
<dbReference type="GO" id="GO:0003729">
    <property type="term" value="F:mRNA binding"/>
    <property type="evidence" value="ECO:0007669"/>
    <property type="project" value="TreeGrafter"/>
</dbReference>
<feature type="compositionally biased region" description="Acidic residues" evidence="5">
    <location>
        <begin position="547"/>
        <end position="557"/>
    </location>
</feature>
<comment type="caution">
    <text evidence="7">The sequence shown here is derived from an EMBL/GenBank/DDBJ whole genome shotgun (WGS) entry which is preliminary data.</text>
</comment>
<comment type="function">
    <text evidence="1 4">Component of the cleavage factor IA (CFIA) complex, which is involved in the endonucleolytic cleavage during polyadenylation-dependent pre-mRNA 3'-end formation.</text>
</comment>
<dbReference type="FunCoup" id="A0A5J5F7I7">
    <property type="interactions" value="1258"/>
</dbReference>
<feature type="region of interest" description="Disordered" evidence="5">
    <location>
        <begin position="818"/>
        <end position="851"/>
    </location>
</feature>
<dbReference type="Gene3D" id="1.25.40.1040">
    <property type="match status" value="2"/>
</dbReference>
<dbReference type="OrthoDB" id="26282at2759"/>
<feature type="compositionally biased region" description="Basic and acidic residues" evidence="5">
    <location>
        <begin position="558"/>
        <end position="572"/>
    </location>
</feature>
<dbReference type="GO" id="GO:0005737">
    <property type="term" value="C:cytoplasm"/>
    <property type="evidence" value="ECO:0007669"/>
    <property type="project" value="UniProtKB-SubCell"/>
</dbReference>
<proteinExistence type="predicted"/>
<dbReference type="SMART" id="SM00386">
    <property type="entry name" value="HAT"/>
    <property type="match status" value="6"/>
</dbReference>
<dbReference type="InterPro" id="IPR011990">
    <property type="entry name" value="TPR-like_helical_dom_sf"/>
</dbReference>
<accession>A0A5J5F7I7</accession>
<name>A0A5J5F7I7_9PEZI</name>
<evidence type="ECO:0000256" key="1">
    <source>
        <dbReference type="ARBA" id="ARBA00002863"/>
    </source>
</evidence>
<evidence type="ECO:0000256" key="3">
    <source>
        <dbReference type="ARBA" id="ARBA00023242"/>
    </source>
</evidence>
<comment type="subcellular location">
    <subcellularLocation>
        <location evidence="4">Nucleus</location>
    </subcellularLocation>
    <subcellularLocation>
        <location evidence="4">Cytoplasm</location>
    </subcellularLocation>
    <text evidence="4">Nucleus and/or cytoplasm.</text>
</comment>
<dbReference type="AlphaFoldDB" id="A0A5J5F7I7"/>
<keyword evidence="8" id="KW-1185">Reference proteome</keyword>
<dbReference type="InterPro" id="IPR003107">
    <property type="entry name" value="HAT"/>
</dbReference>
<dbReference type="PANTHER" id="PTHR19980">
    <property type="entry name" value="RNA CLEAVAGE STIMULATION FACTOR"/>
    <property type="match status" value="1"/>
</dbReference>
<protein>
    <recommendedName>
        <fullName evidence="4">mRNA 3'-end-processing protein RNA14</fullName>
    </recommendedName>
</protein>
<evidence type="ECO:0000256" key="4">
    <source>
        <dbReference type="RuleBase" id="RU369035"/>
    </source>
</evidence>
<dbReference type="EMBL" id="VXIS01000020">
    <property type="protein sequence ID" value="KAA8912750.1"/>
    <property type="molecule type" value="Genomic_DNA"/>
</dbReference>
<gene>
    <name evidence="7" type="ORF">FN846DRAFT_772996</name>
</gene>
<feature type="region of interest" description="Disordered" evidence="5">
    <location>
        <begin position="1"/>
        <end position="148"/>
    </location>
</feature>
<evidence type="ECO:0000313" key="8">
    <source>
        <dbReference type="Proteomes" id="UP000326924"/>
    </source>
</evidence>
<dbReference type="GO" id="GO:0180010">
    <property type="term" value="P:co-transcriptional mRNA 3'-end processing, cleavage and polyadenylation pathway"/>
    <property type="evidence" value="ECO:0007669"/>
    <property type="project" value="UniProtKB-UniRule"/>
</dbReference>
<reference evidence="7 8" key="1">
    <citation type="submission" date="2019-09" db="EMBL/GenBank/DDBJ databases">
        <title>Draft genome of the ectomycorrhizal ascomycete Sphaerosporella brunnea.</title>
        <authorList>
            <consortium name="DOE Joint Genome Institute"/>
            <person name="Benucci G.M."/>
            <person name="Marozzi G."/>
            <person name="Antonielli L."/>
            <person name="Sanchez S."/>
            <person name="Marco P."/>
            <person name="Wang X."/>
            <person name="Falini L.B."/>
            <person name="Barry K."/>
            <person name="Haridas S."/>
            <person name="Lipzen A."/>
            <person name="Labutti K."/>
            <person name="Grigoriev I.V."/>
            <person name="Murat C."/>
            <person name="Martin F."/>
            <person name="Albertini E."/>
            <person name="Donnini D."/>
            <person name="Bonito G."/>
        </authorList>
    </citation>
    <scope>NUCLEOTIDE SEQUENCE [LARGE SCALE GENOMIC DNA]</scope>
    <source>
        <strain evidence="7 8">Sb_GMNB300</strain>
    </source>
</reference>
<keyword evidence="2" id="KW-0677">Repeat</keyword>
<sequence length="923" mass="104050">MKAVQDVQDTQSAIDDPPAFTIETDDTTNTNGAHRRGSTDREGFQSREEGGIQNINQEEDAITSARNSVAPSVTPSIAPPGPQSDVSSATVSVSVPIPKDQPTDAANSAPTTPVNMQQQPSWGIPQPQGQNAPTQQKTQIGGKRKRLPQDTVGRLEDRIAEDPRGDIPAWLALIGEHKRKGKFDDARAVYERFFQVFPQAAEQWASYVRMELDNNEFHRVEQVFSRCLLTVPNVELWSLYLDYIRRRNNLTNDQQGKARTTISQAYDFVLNNIGCDKEAGRIWQDQIAFVKSAPGNVGGSGWMDQQKMDSLRKVYQKAVTQPVIGVEAIWREYDQFEHGLNKITAKKFLQERSPAFMTARGCLVELTNLTRGLRRDTLPRLPPAPGCEGEDDWNFQLALWKKWIKWEKEDPVVIAKEDPTAFNNRIIYVYKQALMALRFWPEMWWEAAEYCFENGMEAQGVEFLKQGLQANPESTLLTFRFAERLEATTPAEDGEAAAVRKGQIVRKPYDELLNSLYGLYAKMQAREKEEIEQIEEEIFDEASPNSQEDEDEDDEEQQRETPRQSSKEKKINEVKERSKVEMFKLSKVISAVWIDLMRAMRRIQGHGRVNEPLGGSRQIFADARKRGKITSDVYVASALIEYHCYRDPAALKIFERGMKLFPEDEDFALEYLKHLVNINDITNARAMFETFVSKVSAKKCRRVYKFFYEYEAHYGDLNQVYKLEKRMSELYPNDPKLQKFATRYAYHTVDPCTYLAIISPERQAMPKTSHTAAASSFPMALPPPPPEIAAAAAVGLPPPPIPFPPPPPPAPIPPATTKIGSPKRAAPVDDGEDFSSRARKLPRGDSPVSTLKGAAGRRLNQIKQQQAAAAAKRAELPPALWNLLTILPSADRYNAVRFKPEAMVQLIKGVNIPSSPAPGQGYY</sequence>
<feature type="domain" description="Suppressor of forked" evidence="6">
    <location>
        <begin position="151"/>
        <end position="754"/>
    </location>
</feature>
<keyword evidence="3 4" id="KW-0539">Nucleus</keyword>
<feature type="compositionally biased region" description="Basic and acidic residues" evidence="5">
    <location>
        <begin position="37"/>
        <end position="50"/>
    </location>
</feature>
<keyword evidence="4" id="KW-0507">mRNA processing</keyword>
<dbReference type="PANTHER" id="PTHR19980:SF0">
    <property type="entry name" value="CLEAVAGE STIMULATION FACTOR SUBUNIT 3"/>
    <property type="match status" value="1"/>
</dbReference>
<evidence type="ECO:0000313" key="7">
    <source>
        <dbReference type="EMBL" id="KAA8912750.1"/>
    </source>
</evidence>
<organism evidence="7 8">
    <name type="scientific">Sphaerosporella brunnea</name>
    <dbReference type="NCBI Taxonomy" id="1250544"/>
    <lineage>
        <taxon>Eukaryota</taxon>
        <taxon>Fungi</taxon>
        <taxon>Dikarya</taxon>
        <taxon>Ascomycota</taxon>
        <taxon>Pezizomycotina</taxon>
        <taxon>Pezizomycetes</taxon>
        <taxon>Pezizales</taxon>
        <taxon>Pyronemataceae</taxon>
        <taxon>Sphaerosporella</taxon>
    </lineage>
</organism>
<feature type="compositionally biased region" description="Polar residues" evidence="5">
    <location>
        <begin position="104"/>
        <end position="139"/>
    </location>
</feature>
<dbReference type="InterPro" id="IPR045243">
    <property type="entry name" value="Rna14-like"/>
</dbReference>
<dbReference type="SUPFAM" id="SSF48452">
    <property type="entry name" value="TPR-like"/>
    <property type="match status" value="2"/>
</dbReference>
<keyword evidence="4" id="KW-0963">Cytoplasm</keyword>
<feature type="compositionally biased region" description="Polar residues" evidence="5">
    <location>
        <begin position="64"/>
        <end position="75"/>
    </location>
</feature>
<dbReference type="Proteomes" id="UP000326924">
    <property type="component" value="Unassembled WGS sequence"/>
</dbReference>
<dbReference type="InterPro" id="IPR008847">
    <property type="entry name" value="Suf"/>
</dbReference>
<feature type="compositionally biased region" description="Low complexity" evidence="5">
    <location>
        <begin position="84"/>
        <end position="95"/>
    </location>
</feature>
<evidence type="ECO:0000256" key="5">
    <source>
        <dbReference type="SAM" id="MobiDB-lite"/>
    </source>
</evidence>
<evidence type="ECO:0000256" key="2">
    <source>
        <dbReference type="ARBA" id="ARBA00022737"/>
    </source>
</evidence>
<evidence type="ECO:0000259" key="6">
    <source>
        <dbReference type="Pfam" id="PF05843"/>
    </source>
</evidence>
<dbReference type="InParanoid" id="A0A5J5F7I7"/>